<comment type="caution">
    <text evidence="6">The sequence shown here is derived from an EMBL/GenBank/DDBJ whole genome shotgun (WGS) entry which is preliminary data.</text>
</comment>
<accession>A0AAE0DGD1</accession>
<evidence type="ECO:0000313" key="7">
    <source>
        <dbReference type="Proteomes" id="UP001276659"/>
    </source>
</evidence>
<dbReference type="EMBL" id="JASNWA010000010">
    <property type="protein sequence ID" value="KAK3168549.1"/>
    <property type="molecule type" value="Genomic_DNA"/>
</dbReference>
<evidence type="ECO:0000256" key="4">
    <source>
        <dbReference type="ARBA" id="ARBA00023027"/>
    </source>
</evidence>
<evidence type="ECO:0000256" key="2">
    <source>
        <dbReference type="ARBA" id="ARBA00022679"/>
    </source>
</evidence>
<keyword evidence="3" id="KW-0548">Nucleotidyltransferase</keyword>
<dbReference type="InterPro" id="IPR051838">
    <property type="entry name" value="ARTD_PARP"/>
</dbReference>
<dbReference type="InterPro" id="IPR012317">
    <property type="entry name" value="Poly(ADP-ribose)pol_cat_dom"/>
</dbReference>
<dbReference type="GO" id="GO:0016779">
    <property type="term" value="F:nucleotidyltransferase activity"/>
    <property type="evidence" value="ECO:0007669"/>
    <property type="project" value="UniProtKB-KW"/>
</dbReference>
<name>A0AAE0DGD1_9LECA</name>
<dbReference type="GO" id="GO:0003950">
    <property type="term" value="F:NAD+ poly-ADP-ribosyltransferase activity"/>
    <property type="evidence" value="ECO:0007669"/>
    <property type="project" value="InterPro"/>
</dbReference>
<dbReference type="Gene3D" id="3.90.228.10">
    <property type="match status" value="1"/>
</dbReference>
<dbReference type="PANTHER" id="PTHR21328">
    <property type="entry name" value="POLY ADP-RIBOSE POLYMERASE FAMILY, MEMBER PARP"/>
    <property type="match status" value="1"/>
</dbReference>
<feature type="domain" description="PARP catalytic" evidence="5">
    <location>
        <begin position="602"/>
        <end position="668"/>
    </location>
</feature>
<dbReference type="AlphaFoldDB" id="A0AAE0DGD1"/>
<dbReference type="Proteomes" id="UP001276659">
    <property type="component" value="Unassembled WGS sequence"/>
</dbReference>
<dbReference type="SUPFAM" id="SSF56399">
    <property type="entry name" value="ADP-ribosylation"/>
    <property type="match status" value="1"/>
</dbReference>
<reference evidence="6" key="1">
    <citation type="submission" date="2022-11" db="EMBL/GenBank/DDBJ databases">
        <title>Chromosomal genome sequence assembly and mating type (MAT) locus characterization of the leprose asexual lichenized fungus Lepraria neglecta (Nyl.) Erichsen.</title>
        <authorList>
            <person name="Allen J.L."/>
            <person name="Pfeffer B."/>
        </authorList>
    </citation>
    <scope>NUCLEOTIDE SEQUENCE</scope>
    <source>
        <strain evidence="6">Allen 5258</strain>
    </source>
</reference>
<dbReference type="Pfam" id="PF00644">
    <property type="entry name" value="PARP"/>
    <property type="match status" value="1"/>
</dbReference>
<gene>
    <name evidence="6" type="ORF">OEA41_004997</name>
</gene>
<evidence type="ECO:0000256" key="3">
    <source>
        <dbReference type="ARBA" id="ARBA00022695"/>
    </source>
</evidence>
<keyword evidence="1" id="KW-0328">Glycosyltransferase</keyword>
<evidence type="ECO:0000259" key="5">
    <source>
        <dbReference type="Pfam" id="PF00644"/>
    </source>
</evidence>
<keyword evidence="2" id="KW-0808">Transferase</keyword>
<protein>
    <recommendedName>
        <fullName evidence="5">PARP catalytic domain-containing protein</fullName>
    </recommendedName>
</protein>
<sequence>MSFGFGVIDFLTVLKTAKGVYEACKDGPADYQELCRETESLRCAIGKLSQDAEDPRSLLNRRGSNRMTELFEIVQNCKMTIKDVQAFIDKHSSLKSDARGELIRIWDAYQVGSSDLDSFRSKLNFNVSMISMFLLSLQAPVVANIETKAVRIEKKLNRIYAQVVHGEGRRRQSSVSLASSTSIISQIDTHEDDAWEFLKTRLLAEGILMDDIKANRDKIISHIKSLVNDDLPQGKLREDIREPNSQNLGDLLPSVVPLSGYSETNYDQIISSPPLAYSPPRVMKVSRLLRKLSIQTRSAAEETVRTLPPTLVKVIAKVGENELQLKFPLTTLTILQRLAIRPAMGEDVVQNVVVHINLAKKDLVSGFYVRPASSFKDYSPWLMMTGEETPEGSFYIYTTVRYAFQLSLILWRHLREDFVSVASSYSLLASNLTHLARACMICGRGRTPLLRSTVCQDSGCVKTFRKATHMVHLVGAWQSPTVVDLLLSMIHSTVWCSELDLLTDCPIDSGHAVLELLHEVPRIADLRQHIEESIRGSNAPCTLSKCLTRFTSRPDSMADLLVWACNSYRGFLIPATDEYLIQGFPNHQFLLANTTPELEKAFNLHVRRGETSDVLFHGTTFDRLHAIICQGLLVCSGTPLQRVGAYHGDGIYTADEPAYAWSFARKANVTTRRRFPPATVPFAPPAGMDGEAWRLDPPAEPPGEFFSKEKARSSRWKGSATRGLRVLLGCELVGEKPGWEGTHIITDPARGTHIITDPTRLILRYVFFMRPDEDMPLAKDVRPAMQRAFASLRREKIGGEV</sequence>
<proteinExistence type="predicted"/>
<evidence type="ECO:0000256" key="1">
    <source>
        <dbReference type="ARBA" id="ARBA00022676"/>
    </source>
</evidence>
<evidence type="ECO:0000313" key="6">
    <source>
        <dbReference type="EMBL" id="KAK3168549.1"/>
    </source>
</evidence>
<organism evidence="6 7">
    <name type="scientific">Lepraria neglecta</name>
    <dbReference type="NCBI Taxonomy" id="209136"/>
    <lineage>
        <taxon>Eukaryota</taxon>
        <taxon>Fungi</taxon>
        <taxon>Dikarya</taxon>
        <taxon>Ascomycota</taxon>
        <taxon>Pezizomycotina</taxon>
        <taxon>Lecanoromycetes</taxon>
        <taxon>OSLEUM clade</taxon>
        <taxon>Lecanoromycetidae</taxon>
        <taxon>Lecanorales</taxon>
        <taxon>Lecanorineae</taxon>
        <taxon>Stereocaulaceae</taxon>
        <taxon>Lepraria</taxon>
    </lineage>
</organism>
<keyword evidence="4" id="KW-0520">NAD</keyword>
<keyword evidence="7" id="KW-1185">Reference proteome</keyword>